<evidence type="ECO:0000256" key="5">
    <source>
        <dbReference type="ARBA" id="ARBA00022692"/>
    </source>
</evidence>
<proteinExistence type="inferred from homology"/>
<dbReference type="eggNOG" id="COG3288">
    <property type="taxonomic scope" value="Bacteria"/>
</dbReference>
<dbReference type="InterPro" id="IPR007698">
    <property type="entry name" value="AlaDH/PNT_NAD(H)-bd"/>
</dbReference>
<dbReference type="PANTHER" id="PTHR10160">
    <property type="entry name" value="NAD(P) TRANSHYDROGENASE"/>
    <property type="match status" value="1"/>
</dbReference>
<evidence type="ECO:0000313" key="18">
    <source>
        <dbReference type="Proteomes" id="UP000053688"/>
    </source>
</evidence>
<reference evidence="17 18" key="1">
    <citation type="journal article" date="2014" name="Environ. Microbiol.">
        <title>Genomic signatures of obligate host dependence in the luminous bacterial symbiont of a vertebrate.</title>
        <authorList>
            <person name="Hendry T.A."/>
            <person name="de Wet J.R."/>
            <person name="Dunlap P.V."/>
        </authorList>
    </citation>
    <scope>NUCLEOTIDE SEQUENCE [LARGE SCALE GENOMIC DNA]</scope>
    <source>
        <strain evidence="17 18">Akat1</strain>
    </source>
</reference>
<evidence type="ECO:0000256" key="12">
    <source>
        <dbReference type="ARBA" id="ARBA00048202"/>
    </source>
</evidence>
<dbReference type="STRING" id="28176.CF66_7085"/>
<accession>S3EGA5</accession>
<keyword evidence="9" id="KW-1133">Transmembrane helix</keyword>
<gene>
    <name evidence="17" type="ORF">O1U_0501</name>
</gene>
<dbReference type="InterPro" id="IPR008143">
    <property type="entry name" value="Ala_DH/PNT_CS2"/>
</dbReference>
<dbReference type="EMBL" id="AMSD01000002">
    <property type="protein sequence ID" value="EPE37203.1"/>
    <property type="molecule type" value="Genomic_DNA"/>
</dbReference>
<comment type="caution">
    <text evidence="17">The sequence shown here is derived from an EMBL/GenBank/DDBJ whole genome shotgun (WGS) entry which is preliminary data.</text>
</comment>
<dbReference type="Proteomes" id="UP000053688">
    <property type="component" value="Unassembled WGS sequence"/>
</dbReference>
<feature type="domain" description="Alanine dehydrogenase/pyridine nucleotide transhydrogenase NAD(H)-binding" evidence="16">
    <location>
        <begin position="45"/>
        <end position="217"/>
    </location>
</feature>
<keyword evidence="7" id="KW-0521">NADP</keyword>
<dbReference type="Gene3D" id="3.40.50.720">
    <property type="entry name" value="NAD(P)-binding Rossmann-like Domain"/>
    <property type="match status" value="2"/>
</dbReference>
<dbReference type="PATRIC" id="fig|1236703.3.peg.505"/>
<keyword evidence="11" id="KW-0472">Membrane</keyword>
<evidence type="ECO:0000256" key="7">
    <source>
        <dbReference type="ARBA" id="ARBA00022857"/>
    </source>
</evidence>
<evidence type="ECO:0000256" key="11">
    <source>
        <dbReference type="ARBA" id="ARBA00023136"/>
    </source>
</evidence>
<keyword evidence="10" id="KW-0520">NAD</keyword>
<keyword evidence="8" id="KW-1278">Translocase</keyword>
<dbReference type="PROSITE" id="PS00837">
    <property type="entry name" value="ALADH_PNT_2"/>
    <property type="match status" value="1"/>
</dbReference>
<evidence type="ECO:0000256" key="3">
    <source>
        <dbReference type="ARBA" id="ARBA00005689"/>
    </source>
</evidence>
<dbReference type="GO" id="GO:0008750">
    <property type="term" value="F:proton-translocating NAD(P)+ transhydrogenase activity"/>
    <property type="evidence" value="ECO:0007669"/>
    <property type="project" value="UniProtKB-EC"/>
</dbReference>
<evidence type="ECO:0000256" key="4">
    <source>
        <dbReference type="ARBA" id="ARBA00012943"/>
    </source>
</evidence>
<evidence type="ECO:0000256" key="2">
    <source>
        <dbReference type="ARBA" id="ARBA00004141"/>
    </source>
</evidence>
<evidence type="ECO:0000256" key="10">
    <source>
        <dbReference type="ARBA" id="ARBA00023027"/>
    </source>
</evidence>
<dbReference type="GO" id="GO:0006740">
    <property type="term" value="P:NADPH regeneration"/>
    <property type="evidence" value="ECO:0007669"/>
    <property type="project" value="TreeGrafter"/>
</dbReference>
<comment type="catalytic activity">
    <reaction evidence="12">
        <text>NAD(+) + NADPH + H(+)(in) = NADH + NADP(+) + H(+)(out)</text>
        <dbReference type="Rhea" id="RHEA:47992"/>
        <dbReference type="ChEBI" id="CHEBI:15378"/>
        <dbReference type="ChEBI" id="CHEBI:57540"/>
        <dbReference type="ChEBI" id="CHEBI:57783"/>
        <dbReference type="ChEBI" id="CHEBI:57945"/>
        <dbReference type="ChEBI" id="CHEBI:58349"/>
        <dbReference type="EC" id="7.1.1.1"/>
    </reaction>
</comment>
<evidence type="ECO:0000256" key="13">
    <source>
        <dbReference type="ARBA" id="ARBA00071831"/>
    </source>
</evidence>
<evidence type="ECO:0000256" key="14">
    <source>
        <dbReference type="ARBA" id="ARBA00079788"/>
    </source>
</evidence>
<dbReference type="Pfam" id="PF05222">
    <property type="entry name" value="AlaDh_PNT_N"/>
    <property type="match status" value="1"/>
</dbReference>
<sequence>MKRLSSKDINVIAMDAVPRISKAQSLDALSSMANIAGYRAIIEASHQFGRFLSGQITAAGRIEPAKVLVLGVGVAGLSAIGLARSLGAIVRAFDVRSEVKEQVKSMGAEFLEINYQQVKEKTTEKIERTDGYATEMSDHFNKKAQELYANQTKDIDIIITSALIPGKPAPILITKDMVDNMKPGSVLVDLAASNGGNCEYTIPDKVVTTDNRSKVIGYTNILARLPSQSSELYATNILNLFKLLCKGKDGQISINLEDVILRSVTVIKKGK</sequence>
<dbReference type="NCBIfam" id="NF006942">
    <property type="entry name" value="PRK09424.1"/>
    <property type="match status" value="1"/>
</dbReference>
<evidence type="ECO:0000259" key="16">
    <source>
        <dbReference type="SMART" id="SM01002"/>
    </source>
</evidence>
<keyword evidence="18" id="KW-1185">Reference proteome</keyword>
<dbReference type="GO" id="GO:0016491">
    <property type="term" value="F:oxidoreductase activity"/>
    <property type="evidence" value="ECO:0007669"/>
    <property type="project" value="InterPro"/>
</dbReference>
<keyword evidence="5" id="KW-0812">Transmembrane</keyword>
<dbReference type="Pfam" id="PF01262">
    <property type="entry name" value="AlaDh_PNT_C"/>
    <property type="match status" value="1"/>
</dbReference>
<evidence type="ECO:0000313" key="17">
    <source>
        <dbReference type="EMBL" id="EPE37203.1"/>
    </source>
</evidence>
<evidence type="ECO:0000256" key="8">
    <source>
        <dbReference type="ARBA" id="ARBA00022967"/>
    </source>
</evidence>
<dbReference type="InterPro" id="IPR007886">
    <property type="entry name" value="AlaDH/PNT_N"/>
</dbReference>
<dbReference type="EC" id="7.1.1.1" evidence="4"/>
<keyword evidence="6" id="KW-0547">Nucleotide-binding</keyword>
<dbReference type="GO" id="GO:0005886">
    <property type="term" value="C:plasma membrane"/>
    <property type="evidence" value="ECO:0007669"/>
    <property type="project" value="TreeGrafter"/>
</dbReference>
<protein>
    <recommendedName>
        <fullName evidence="13">NAD(P) transhydrogenase subunit alpha</fullName>
        <ecNumber evidence="4">7.1.1.1</ecNumber>
    </recommendedName>
    <alternativeName>
        <fullName evidence="15">Nicotinamide nucleotide transhydrogenase subunit alpha</fullName>
    </alternativeName>
    <alternativeName>
        <fullName evidence="14">Pyridine nucleotide transhydrogenase subunit alpha</fullName>
    </alternativeName>
</protein>
<evidence type="ECO:0000256" key="9">
    <source>
        <dbReference type="ARBA" id="ARBA00022989"/>
    </source>
</evidence>
<dbReference type="SUPFAM" id="SSF51735">
    <property type="entry name" value="NAD(P)-binding Rossmann-fold domains"/>
    <property type="match status" value="1"/>
</dbReference>
<comment type="similarity">
    <text evidence="3">Belongs to the AlaDH/PNT family.</text>
</comment>
<dbReference type="GO" id="GO:0050661">
    <property type="term" value="F:NADP binding"/>
    <property type="evidence" value="ECO:0007669"/>
    <property type="project" value="TreeGrafter"/>
</dbReference>
<organism evidence="17 18">
    <name type="scientific">Candidatus Photodesmus katoptron Akat1</name>
    <dbReference type="NCBI Taxonomy" id="1236703"/>
    <lineage>
        <taxon>Bacteria</taxon>
        <taxon>Pseudomonadati</taxon>
        <taxon>Pseudomonadota</taxon>
        <taxon>Gammaproteobacteria</taxon>
        <taxon>Vibrionales</taxon>
        <taxon>Vibrionaceae</taxon>
        <taxon>Candidatus Photodesmus</taxon>
    </lineage>
</organism>
<name>S3EGA5_9GAMM</name>
<dbReference type="SMART" id="SM01002">
    <property type="entry name" value="AlaDh_PNT_C"/>
    <property type="match status" value="1"/>
</dbReference>
<evidence type="ECO:0000256" key="1">
    <source>
        <dbReference type="ARBA" id="ARBA00003943"/>
    </source>
</evidence>
<dbReference type="InterPro" id="IPR036291">
    <property type="entry name" value="NAD(P)-bd_dom_sf"/>
</dbReference>
<evidence type="ECO:0000256" key="6">
    <source>
        <dbReference type="ARBA" id="ARBA00022741"/>
    </source>
</evidence>
<evidence type="ECO:0000256" key="15">
    <source>
        <dbReference type="ARBA" id="ARBA00083734"/>
    </source>
</evidence>
<dbReference type="FunFam" id="3.40.50.720:FF:000028">
    <property type="entry name" value="NAD(P) transhydrogenase subunit alpha"/>
    <property type="match status" value="1"/>
</dbReference>
<dbReference type="PANTHER" id="PTHR10160:SF19">
    <property type="entry name" value="PROTON-TRANSLOCATING NAD(P)(+) TRANSHYDROGENASE"/>
    <property type="match status" value="1"/>
</dbReference>
<comment type="subcellular location">
    <subcellularLocation>
        <location evidence="2">Membrane</location>
        <topology evidence="2">Multi-pass membrane protein</topology>
    </subcellularLocation>
</comment>
<comment type="function">
    <text evidence="1">The transhydrogenation between NADH and NADP is coupled to respiration and ATP hydrolysis and functions as a proton pump across the membrane.</text>
</comment>
<dbReference type="AlphaFoldDB" id="S3EGA5"/>